<organism evidence="2 3">
    <name type="scientific">Mucilaginibacter dorajii</name>
    <dbReference type="NCBI Taxonomy" id="692994"/>
    <lineage>
        <taxon>Bacteria</taxon>
        <taxon>Pseudomonadati</taxon>
        <taxon>Bacteroidota</taxon>
        <taxon>Sphingobacteriia</taxon>
        <taxon>Sphingobacteriales</taxon>
        <taxon>Sphingobacteriaceae</taxon>
        <taxon>Mucilaginibacter</taxon>
    </lineage>
</organism>
<evidence type="ECO:0000256" key="1">
    <source>
        <dbReference type="SAM" id="SignalP"/>
    </source>
</evidence>
<evidence type="ECO:0000313" key="3">
    <source>
        <dbReference type="Proteomes" id="UP001500742"/>
    </source>
</evidence>
<feature type="signal peptide" evidence="1">
    <location>
        <begin position="1"/>
        <end position="21"/>
    </location>
</feature>
<keyword evidence="3" id="KW-1185">Reference proteome</keyword>
<accession>A0ABP7PY07</accession>
<comment type="caution">
    <text evidence="2">The sequence shown here is derived from an EMBL/GenBank/DDBJ whole genome shotgun (WGS) entry which is preliminary data.</text>
</comment>
<reference evidence="3" key="1">
    <citation type="journal article" date="2019" name="Int. J. Syst. Evol. Microbiol.">
        <title>The Global Catalogue of Microorganisms (GCM) 10K type strain sequencing project: providing services to taxonomists for standard genome sequencing and annotation.</title>
        <authorList>
            <consortium name="The Broad Institute Genomics Platform"/>
            <consortium name="The Broad Institute Genome Sequencing Center for Infectious Disease"/>
            <person name="Wu L."/>
            <person name="Ma J."/>
        </authorList>
    </citation>
    <scope>NUCLEOTIDE SEQUENCE [LARGE SCALE GENOMIC DNA]</scope>
    <source>
        <strain evidence="3">JCM 16601</strain>
    </source>
</reference>
<protein>
    <recommendedName>
        <fullName evidence="4">Lipoprotein</fullName>
    </recommendedName>
</protein>
<keyword evidence="1" id="KW-0732">Signal</keyword>
<proteinExistence type="predicted"/>
<dbReference type="Proteomes" id="UP001500742">
    <property type="component" value="Unassembled WGS sequence"/>
</dbReference>
<gene>
    <name evidence="2" type="ORF">GCM10022210_23770</name>
</gene>
<feature type="chain" id="PRO_5045163236" description="Lipoprotein" evidence="1">
    <location>
        <begin position="22"/>
        <end position="205"/>
    </location>
</feature>
<dbReference type="RefSeq" id="WP_259097668.1">
    <property type="nucleotide sequence ID" value="NZ_BAAAZC010000017.1"/>
</dbReference>
<name>A0ABP7PY07_9SPHI</name>
<dbReference type="EMBL" id="BAAAZC010000017">
    <property type="protein sequence ID" value="GAA3972942.1"/>
    <property type="molecule type" value="Genomic_DNA"/>
</dbReference>
<sequence length="205" mass="22330">MTKNPITIILFAILIIAPSCGKQQTALITKPDTVITKGGGTGTISATDTTDAHFYITFKADTTTYKFTTLAQGNFNKKDASGNFDFSLSSQANSLAPGTNRVIMVGVNKDSLVTGKYYQNFGTNTDTTAKANLVQLSWYNSKSQLFSSYGKEFGAALIADTRIKFTQITTYRMRGTFSGTVYIGISANAEKHTLTNGEFYIQRVK</sequence>
<evidence type="ECO:0008006" key="4">
    <source>
        <dbReference type="Google" id="ProtNLM"/>
    </source>
</evidence>
<evidence type="ECO:0000313" key="2">
    <source>
        <dbReference type="EMBL" id="GAA3972942.1"/>
    </source>
</evidence>